<dbReference type="InterPro" id="IPR009057">
    <property type="entry name" value="Homeodomain-like_sf"/>
</dbReference>
<evidence type="ECO:0000259" key="4">
    <source>
        <dbReference type="PROSITE" id="PS01124"/>
    </source>
</evidence>
<dbReference type="PROSITE" id="PS01124">
    <property type="entry name" value="HTH_ARAC_FAMILY_2"/>
    <property type="match status" value="1"/>
</dbReference>
<feature type="domain" description="HTH araC/xylS-type" evidence="4">
    <location>
        <begin position="206"/>
        <end position="304"/>
    </location>
</feature>
<dbReference type="SMART" id="SM00342">
    <property type="entry name" value="HTH_ARAC"/>
    <property type="match status" value="1"/>
</dbReference>
<dbReference type="InterPro" id="IPR037923">
    <property type="entry name" value="HTH-like"/>
</dbReference>
<keyword evidence="1" id="KW-0805">Transcription regulation</keyword>
<keyword evidence="2" id="KW-0238">DNA-binding</keyword>
<dbReference type="SUPFAM" id="SSF51215">
    <property type="entry name" value="Regulatory protein AraC"/>
    <property type="match status" value="1"/>
</dbReference>
<evidence type="ECO:0000313" key="6">
    <source>
        <dbReference type="Proteomes" id="UP000435649"/>
    </source>
</evidence>
<dbReference type="InterPro" id="IPR014710">
    <property type="entry name" value="RmlC-like_jellyroll"/>
</dbReference>
<evidence type="ECO:0000256" key="1">
    <source>
        <dbReference type="ARBA" id="ARBA00023015"/>
    </source>
</evidence>
<dbReference type="SUPFAM" id="SSF46689">
    <property type="entry name" value="Homeodomain-like"/>
    <property type="match status" value="2"/>
</dbReference>
<protein>
    <submittedName>
        <fullName evidence="5">Helix-turn-helix domain-containing protein</fullName>
    </submittedName>
</protein>
<dbReference type="InterPro" id="IPR050204">
    <property type="entry name" value="AraC_XylS_family_regulators"/>
</dbReference>
<accession>A0A844G744</accession>
<keyword evidence="6" id="KW-1185">Reference proteome</keyword>
<sequence length="311" mass="35039">MTSFLTNDLARYLPRHAIPLYVEEVASGAHPALKFHGHTFMELVLVLSGRGNHLVRMNRKSEPSGEDEVSAGECTAEIHAGDVLLIHPGISHCYDQTETLGLVNLVYDPHKLALPYLDGELMPLFDRLLTPRHSIAPELVAQPLLRLSMAESAALAGKISQLAEELNSNRPGRNFCSMAIFMEIIVALCRSAVAVKESVIPEFLIGDAIRYMHDHLEEPIEIRDLLKVVNMSRRSFFRRFRNATGCTPREYLKELRFSHAIKLLCNTDLSIMEIALKSGFCDGNYICRLFQERLGTTPRSFRNINRSIKPK</sequence>
<dbReference type="Pfam" id="PF12833">
    <property type="entry name" value="HTH_18"/>
    <property type="match status" value="1"/>
</dbReference>
<evidence type="ECO:0000313" key="5">
    <source>
        <dbReference type="EMBL" id="MST98129.1"/>
    </source>
</evidence>
<dbReference type="PANTHER" id="PTHR46796">
    <property type="entry name" value="HTH-TYPE TRANSCRIPTIONAL ACTIVATOR RHAS-RELATED"/>
    <property type="match status" value="1"/>
</dbReference>
<dbReference type="AlphaFoldDB" id="A0A844G744"/>
<dbReference type="Proteomes" id="UP000435649">
    <property type="component" value="Unassembled WGS sequence"/>
</dbReference>
<dbReference type="RefSeq" id="WP_154419262.1">
    <property type="nucleotide sequence ID" value="NZ_VUNS01000015.1"/>
</dbReference>
<dbReference type="Gene3D" id="2.60.120.10">
    <property type="entry name" value="Jelly Rolls"/>
    <property type="match status" value="1"/>
</dbReference>
<dbReference type="GO" id="GO:0043565">
    <property type="term" value="F:sequence-specific DNA binding"/>
    <property type="evidence" value="ECO:0007669"/>
    <property type="project" value="InterPro"/>
</dbReference>
<name>A0A844G744_9BACT</name>
<comment type="caution">
    <text evidence="5">The sequence shown here is derived from an EMBL/GenBank/DDBJ whole genome shotgun (WGS) entry which is preliminary data.</text>
</comment>
<keyword evidence="3" id="KW-0804">Transcription</keyword>
<dbReference type="Gene3D" id="1.10.10.60">
    <property type="entry name" value="Homeodomain-like"/>
    <property type="match status" value="2"/>
</dbReference>
<dbReference type="GO" id="GO:0003700">
    <property type="term" value="F:DNA-binding transcription factor activity"/>
    <property type="evidence" value="ECO:0007669"/>
    <property type="project" value="InterPro"/>
</dbReference>
<evidence type="ECO:0000256" key="2">
    <source>
        <dbReference type="ARBA" id="ARBA00023125"/>
    </source>
</evidence>
<evidence type="ECO:0000256" key="3">
    <source>
        <dbReference type="ARBA" id="ARBA00023163"/>
    </source>
</evidence>
<reference evidence="5 6" key="1">
    <citation type="submission" date="2019-08" db="EMBL/GenBank/DDBJ databases">
        <title>In-depth cultivation of the pig gut microbiome towards novel bacterial diversity and tailored functional studies.</title>
        <authorList>
            <person name="Wylensek D."/>
            <person name="Hitch T.C.A."/>
            <person name="Clavel T."/>
        </authorList>
    </citation>
    <scope>NUCLEOTIDE SEQUENCE [LARGE SCALE GENOMIC DNA]</scope>
    <source>
        <strain evidence="5 6">BBE-744-WT-12</strain>
    </source>
</reference>
<dbReference type="InterPro" id="IPR018060">
    <property type="entry name" value="HTH_AraC"/>
</dbReference>
<gene>
    <name evidence="5" type="ORF">FYJ85_13880</name>
</gene>
<dbReference type="EMBL" id="VUNS01000015">
    <property type="protein sequence ID" value="MST98129.1"/>
    <property type="molecule type" value="Genomic_DNA"/>
</dbReference>
<organism evidence="5 6">
    <name type="scientific">Victivallis lenta</name>
    <dbReference type="NCBI Taxonomy" id="2606640"/>
    <lineage>
        <taxon>Bacteria</taxon>
        <taxon>Pseudomonadati</taxon>
        <taxon>Lentisphaerota</taxon>
        <taxon>Lentisphaeria</taxon>
        <taxon>Victivallales</taxon>
        <taxon>Victivallaceae</taxon>
        <taxon>Victivallis</taxon>
    </lineage>
</organism>
<proteinExistence type="predicted"/>